<feature type="transmembrane region" description="Helical" evidence="6">
    <location>
        <begin position="109"/>
        <end position="131"/>
    </location>
</feature>
<keyword evidence="4 6" id="KW-0472">Membrane</keyword>
<feature type="domain" description="Peptidase M50" evidence="7">
    <location>
        <begin position="52"/>
        <end position="336"/>
    </location>
</feature>
<evidence type="ECO:0000256" key="1">
    <source>
        <dbReference type="ARBA" id="ARBA00004127"/>
    </source>
</evidence>
<protein>
    <recommendedName>
        <fullName evidence="5">Endopeptidase S2P</fullName>
    </recommendedName>
</protein>
<keyword evidence="3 6" id="KW-1133">Transmembrane helix</keyword>
<dbReference type="InterPro" id="IPR001193">
    <property type="entry name" value="MBTPS2"/>
</dbReference>
<evidence type="ECO:0000256" key="6">
    <source>
        <dbReference type="SAM" id="Phobius"/>
    </source>
</evidence>
<sequence>MYGAVQLVTSLCRGGGREYARRDSLLYPLVPGATVPLLHAVPLIGTALAGQLVHEAGHAIAASLEGVSPMRVGASLFFPFVPVAYVVLPQLRRGTFERRRVALRVISAGVWHNVVFLAALFLVAASLGPLFTDANGLLVEHANGLGSWVPAGSTLVVLGDRNISDASAQDRMALWDAFSRGDALEAGRCVPDELWRNATDTCCTSPNDTHACFNDGSAGRCLDPLFVFTQLPPCSGCVGRCVRSSPDERLIHIAVTRDKSVQTVVLRGTLGMAVSTHTLRPAVRALVGYGAVDVTVYYMRLWYWYALVTGVALCIFNMLPLPGLDGSAYVRVVIEGHVIGQQQSSDVPLGDDLEDPAAPQERASDQFAAKMQRVIERVTLGVTVLALVGSIISLL</sequence>
<dbReference type="EMBL" id="CP119879">
    <property type="protein sequence ID" value="WFD35680.1"/>
    <property type="molecule type" value="Genomic_DNA"/>
</dbReference>
<dbReference type="GO" id="GO:0012505">
    <property type="term" value="C:endomembrane system"/>
    <property type="evidence" value="ECO:0007669"/>
    <property type="project" value="UniProtKB-SubCell"/>
</dbReference>
<accession>A0AAF0ES42</accession>
<dbReference type="GO" id="GO:1905897">
    <property type="term" value="P:regulation of response to endoplasmic reticulum stress"/>
    <property type="evidence" value="ECO:0007669"/>
    <property type="project" value="TreeGrafter"/>
</dbReference>
<evidence type="ECO:0000256" key="3">
    <source>
        <dbReference type="ARBA" id="ARBA00022989"/>
    </source>
</evidence>
<feature type="transmembrane region" description="Helical" evidence="6">
    <location>
        <begin position="374"/>
        <end position="394"/>
    </location>
</feature>
<dbReference type="Proteomes" id="UP001219933">
    <property type="component" value="Chromosome 3"/>
</dbReference>
<evidence type="ECO:0000256" key="4">
    <source>
        <dbReference type="ARBA" id="ARBA00023136"/>
    </source>
</evidence>
<organism evidence="8 9">
    <name type="scientific">Malassezia cuniculi</name>
    <dbReference type="NCBI Taxonomy" id="948313"/>
    <lineage>
        <taxon>Eukaryota</taxon>
        <taxon>Fungi</taxon>
        <taxon>Dikarya</taxon>
        <taxon>Basidiomycota</taxon>
        <taxon>Ustilaginomycotina</taxon>
        <taxon>Malasseziomycetes</taxon>
        <taxon>Malasseziales</taxon>
        <taxon>Malasseziaceae</taxon>
        <taxon>Malassezia</taxon>
    </lineage>
</organism>
<proteinExistence type="predicted"/>
<keyword evidence="2 6" id="KW-0812">Transmembrane</keyword>
<dbReference type="AlphaFoldDB" id="A0AAF0ES42"/>
<feature type="transmembrane region" description="Helical" evidence="6">
    <location>
        <begin position="302"/>
        <end position="321"/>
    </location>
</feature>
<keyword evidence="8" id="KW-0378">Hydrolase</keyword>
<name>A0AAF0ES42_9BASI</name>
<dbReference type="PANTHER" id="PTHR13325">
    <property type="entry name" value="PROTEASE M50 MEMBRANE-BOUND TRANSCRIPTION FACTOR SITE 2 PROTEASE"/>
    <property type="match status" value="1"/>
</dbReference>
<feature type="transmembrane region" description="Helical" evidence="6">
    <location>
        <begin position="70"/>
        <end position="88"/>
    </location>
</feature>
<dbReference type="InterPro" id="IPR008915">
    <property type="entry name" value="Peptidase_M50"/>
</dbReference>
<evidence type="ECO:0000313" key="9">
    <source>
        <dbReference type="Proteomes" id="UP001219933"/>
    </source>
</evidence>
<dbReference type="GO" id="GO:0016020">
    <property type="term" value="C:membrane"/>
    <property type="evidence" value="ECO:0007669"/>
    <property type="project" value="InterPro"/>
</dbReference>
<dbReference type="GO" id="GO:0004222">
    <property type="term" value="F:metalloendopeptidase activity"/>
    <property type="evidence" value="ECO:0007669"/>
    <property type="project" value="InterPro"/>
</dbReference>
<dbReference type="GO" id="GO:0031293">
    <property type="term" value="P:membrane protein intracellular domain proteolysis"/>
    <property type="evidence" value="ECO:0007669"/>
    <property type="project" value="TreeGrafter"/>
</dbReference>
<reference evidence="8" key="1">
    <citation type="submission" date="2023-03" db="EMBL/GenBank/DDBJ databases">
        <title>Mating type loci evolution in Malassezia.</title>
        <authorList>
            <person name="Coelho M.A."/>
        </authorList>
    </citation>
    <scope>NUCLEOTIDE SEQUENCE</scope>
    <source>
        <strain evidence="8">CBS 11721</strain>
    </source>
</reference>
<evidence type="ECO:0000256" key="2">
    <source>
        <dbReference type="ARBA" id="ARBA00022692"/>
    </source>
</evidence>
<evidence type="ECO:0000256" key="5">
    <source>
        <dbReference type="ARBA" id="ARBA00032658"/>
    </source>
</evidence>
<dbReference type="Pfam" id="PF02163">
    <property type="entry name" value="Peptidase_M50"/>
    <property type="match status" value="1"/>
</dbReference>
<feature type="transmembrane region" description="Helical" evidence="6">
    <location>
        <begin position="25"/>
        <end position="50"/>
    </location>
</feature>
<gene>
    <name evidence="8" type="ORF">MCUN1_002541</name>
</gene>
<evidence type="ECO:0000313" key="8">
    <source>
        <dbReference type="EMBL" id="WFD35680.1"/>
    </source>
</evidence>
<dbReference type="GO" id="GO:0005737">
    <property type="term" value="C:cytoplasm"/>
    <property type="evidence" value="ECO:0007669"/>
    <property type="project" value="TreeGrafter"/>
</dbReference>
<dbReference type="PANTHER" id="PTHR13325:SF3">
    <property type="entry name" value="MEMBRANE-BOUND TRANSCRIPTION FACTOR SITE-2 PROTEASE"/>
    <property type="match status" value="1"/>
</dbReference>
<keyword evidence="9" id="KW-1185">Reference proteome</keyword>
<comment type="subcellular location">
    <subcellularLocation>
        <location evidence="1">Endomembrane system</location>
        <topology evidence="1">Multi-pass membrane protein</topology>
    </subcellularLocation>
</comment>
<evidence type="ECO:0000259" key="7">
    <source>
        <dbReference type="Pfam" id="PF02163"/>
    </source>
</evidence>